<comment type="caution">
    <text evidence="2">The sequence shown here is derived from an EMBL/GenBank/DDBJ whole genome shotgun (WGS) entry which is preliminary data.</text>
</comment>
<reference evidence="2" key="1">
    <citation type="submission" date="2020-10" db="EMBL/GenBank/DDBJ databases">
        <authorList>
            <person name="Hahn C.J."/>
            <person name="Laso-Perez R."/>
            <person name="Vulcano F."/>
            <person name="Vaziourakis K.-M."/>
            <person name="Stokke R."/>
            <person name="Steen I.H."/>
            <person name="Teske A."/>
            <person name="Boetius A."/>
            <person name="Liebeke M."/>
            <person name="Amann R."/>
            <person name="Knittel K."/>
        </authorList>
    </citation>
    <scope>NUCLEOTIDE SEQUENCE</scope>
    <source>
        <strain evidence="2">Gfbio:e3339647-f889-4370-9287-4fb5cb688e4c:AG392O15_GoMArc1</strain>
    </source>
</reference>
<dbReference type="AlphaFoldDB" id="A0A811TCT8"/>
<feature type="transmembrane region" description="Helical" evidence="1">
    <location>
        <begin position="86"/>
        <end position="106"/>
    </location>
</feature>
<dbReference type="Proteomes" id="UP000610373">
    <property type="component" value="Unassembled WGS sequence"/>
</dbReference>
<dbReference type="EMBL" id="CAJHIO010000065">
    <property type="protein sequence ID" value="CAD6494191.1"/>
    <property type="molecule type" value="Genomic_DNA"/>
</dbReference>
<evidence type="ECO:0000313" key="2">
    <source>
        <dbReference type="EMBL" id="CAD6494191.1"/>
    </source>
</evidence>
<proteinExistence type="predicted"/>
<protein>
    <submittedName>
        <fullName evidence="2">Uncharacterized protein</fullName>
    </submittedName>
</protein>
<sequence length="146" mass="16511">MEIKKGYISSIAREVETSDTSEKQYVNMPLGVLEDIFIAFKRKYVTKEELNNELYDFMMYLEEHIDTTIQKRVDTTTKNKLEVRPLSTAIIVSSFATVVSVALSAYFSSTGSSAGITFLYPSVIGVGTTIFLLHEYIKKGHQHARK</sequence>
<evidence type="ECO:0000256" key="1">
    <source>
        <dbReference type="SAM" id="Phobius"/>
    </source>
</evidence>
<name>A0A811TCT8_9EURY</name>
<keyword evidence="1" id="KW-0812">Transmembrane</keyword>
<gene>
    <name evidence="2" type="ORF">CHKLHMKO_00653</name>
</gene>
<evidence type="ECO:0000313" key="3">
    <source>
        <dbReference type="Proteomes" id="UP000610373"/>
    </source>
</evidence>
<accession>A0A811TCT8</accession>
<keyword evidence="1" id="KW-0472">Membrane</keyword>
<keyword evidence="1" id="KW-1133">Transmembrane helix</keyword>
<organism evidence="2 3">
    <name type="scientific">Candidatus Argoarchaeum ethanivorans</name>
    <dbReference type="NCBI Taxonomy" id="2608793"/>
    <lineage>
        <taxon>Archaea</taxon>
        <taxon>Methanobacteriati</taxon>
        <taxon>Methanobacteriota</taxon>
        <taxon>Stenosarchaea group</taxon>
        <taxon>Methanomicrobia</taxon>
        <taxon>Methanosarcinales</taxon>
        <taxon>Methanosarcinales incertae sedis</taxon>
        <taxon>GOM Arc I cluster</taxon>
        <taxon>Candidatus Argoarchaeum</taxon>
    </lineage>
</organism>
<feature type="transmembrane region" description="Helical" evidence="1">
    <location>
        <begin position="118"/>
        <end position="137"/>
    </location>
</feature>